<dbReference type="PROSITE" id="PS00107">
    <property type="entry name" value="PROTEIN_KINASE_ATP"/>
    <property type="match status" value="1"/>
</dbReference>
<comment type="caution">
    <text evidence="9">The sequence shown here is derived from an EMBL/GenBank/DDBJ whole genome shotgun (WGS) entry which is preliminary data.</text>
</comment>
<keyword evidence="3" id="KW-0418">Kinase</keyword>
<feature type="binding site" evidence="6">
    <location>
        <position position="1268"/>
    </location>
    <ligand>
        <name>ATP</name>
        <dbReference type="ChEBI" id="CHEBI:30616"/>
    </ligand>
</feature>
<evidence type="ECO:0000256" key="1">
    <source>
        <dbReference type="ARBA" id="ARBA00022679"/>
    </source>
</evidence>
<feature type="compositionally biased region" description="Low complexity" evidence="7">
    <location>
        <begin position="467"/>
        <end position="487"/>
    </location>
</feature>
<feature type="compositionally biased region" description="Pro residues" evidence="7">
    <location>
        <begin position="1"/>
        <end position="11"/>
    </location>
</feature>
<evidence type="ECO:0000256" key="5">
    <source>
        <dbReference type="ARBA" id="ARBA00037982"/>
    </source>
</evidence>
<feature type="compositionally biased region" description="Polar residues" evidence="7">
    <location>
        <begin position="488"/>
        <end position="503"/>
    </location>
</feature>
<dbReference type="InterPro" id="IPR000719">
    <property type="entry name" value="Prot_kinase_dom"/>
</dbReference>
<gene>
    <name evidence="9" type="ORF">DMC30DRAFT_362599</name>
</gene>
<feature type="compositionally biased region" description="Basic residues" evidence="7">
    <location>
        <begin position="302"/>
        <end position="320"/>
    </location>
</feature>
<accession>A0A5C5G090</accession>
<feature type="compositionally biased region" description="Polar residues" evidence="7">
    <location>
        <begin position="1013"/>
        <end position="1024"/>
    </location>
</feature>
<dbReference type="Proteomes" id="UP000311382">
    <property type="component" value="Unassembled WGS sequence"/>
</dbReference>
<evidence type="ECO:0000256" key="6">
    <source>
        <dbReference type="PROSITE-ProRule" id="PRU10141"/>
    </source>
</evidence>
<dbReference type="InterPro" id="IPR011009">
    <property type="entry name" value="Kinase-like_dom_sf"/>
</dbReference>
<feature type="compositionally biased region" description="Low complexity" evidence="7">
    <location>
        <begin position="189"/>
        <end position="221"/>
    </location>
</feature>
<comment type="similarity">
    <text evidence="5">Belongs to the protein kinase superfamily. Ser/Thr protein kinase family. GCN2 subfamily.</text>
</comment>
<feature type="region of interest" description="Disordered" evidence="7">
    <location>
        <begin position="591"/>
        <end position="678"/>
    </location>
</feature>
<feature type="compositionally biased region" description="Basic residues" evidence="7">
    <location>
        <begin position="17"/>
        <end position="28"/>
    </location>
</feature>
<evidence type="ECO:0000256" key="7">
    <source>
        <dbReference type="SAM" id="MobiDB-lite"/>
    </source>
</evidence>
<dbReference type="Gene3D" id="1.10.510.10">
    <property type="entry name" value="Transferase(Phosphotransferase) domain 1"/>
    <property type="match status" value="1"/>
</dbReference>
<name>A0A5C5G090_9BASI</name>
<feature type="region of interest" description="Disordered" evidence="7">
    <location>
        <begin position="857"/>
        <end position="876"/>
    </location>
</feature>
<feature type="region of interest" description="Disordered" evidence="7">
    <location>
        <begin position="692"/>
        <end position="728"/>
    </location>
</feature>
<feature type="compositionally biased region" description="Low complexity" evidence="7">
    <location>
        <begin position="1104"/>
        <end position="1116"/>
    </location>
</feature>
<dbReference type="SMART" id="SM00220">
    <property type="entry name" value="S_TKc"/>
    <property type="match status" value="1"/>
</dbReference>
<dbReference type="PANTHER" id="PTHR11042:SF190">
    <property type="entry name" value="MITOSIS INHIBITOR PROTEIN KINASE MIK1"/>
    <property type="match status" value="1"/>
</dbReference>
<proteinExistence type="inferred from homology"/>
<feature type="compositionally biased region" description="Low complexity" evidence="7">
    <location>
        <begin position="321"/>
        <end position="350"/>
    </location>
</feature>
<dbReference type="GO" id="GO:0110031">
    <property type="term" value="P:negative regulation of G2/MI transition of meiotic cell cycle"/>
    <property type="evidence" value="ECO:0007669"/>
    <property type="project" value="TreeGrafter"/>
</dbReference>
<evidence type="ECO:0000313" key="9">
    <source>
        <dbReference type="EMBL" id="TNY21869.1"/>
    </source>
</evidence>
<dbReference type="EMBL" id="SOZI01000035">
    <property type="protein sequence ID" value="TNY21869.1"/>
    <property type="molecule type" value="Genomic_DNA"/>
</dbReference>
<feature type="region of interest" description="Disordered" evidence="7">
    <location>
        <begin position="1412"/>
        <end position="1450"/>
    </location>
</feature>
<feature type="compositionally biased region" description="Acidic residues" evidence="7">
    <location>
        <begin position="718"/>
        <end position="728"/>
    </location>
</feature>
<sequence length="1630" mass="170111">MDSLRPSPPGRSPSRSPHTHLLRPRRSFQRNPFSSKTNLLTGSPLLGGPDKLQSPVKLADAPPASAPAQPAPQKGRGRGGGAALFPPSPKDVAGAARSAPDHATSPFASTSAAVLPPAAGPSNAPSASTSTSTSTSTRSSTRPGQREVAGLKRLASAFGGTLLGKTRSSTARKAFDLNDWNHDLAAIASHPPSSTPTSSNDPQDDPIAAAVAARADDVSPAGPRRHASAASSTGDMSSPVNEMSPRATRPRPSYGLAGEEFAARLEPPPSESRRRKSDEMEDDARDSFEHLHAGAAPSAHRREPHHVHHRGGHGRAHSLAHAHSLPSSRTLSQHASDGLGAASASPASIPRSVSTLNFESPFSFASSPARSVSAASPLGGTAPPPSKRVSIERMPCFEEEEDGEGSGLSGDDAVFGGPSVASSSTTTNAPRKVARAKSLSRPSVPSFPSFNIVPIPASSSHPGFETPSFSPALPSPSDSLRPPSSISRTRAASSGTGLDTLNESGPAIDYFSTSGSELRDGAISPVSVSSLESTMTPPRRRSGEPGAFSLFGASGAGALSAAERAARRHSMMPHANNFSHHALNQLADGTLDARGTPVKGGSTTGSTSMPDMQAGAADPSGSALGTSDRPPSLPRLRPLGSASGAARRLSFAPAGQPSDSHRPFGTPIQPVPAGRKRNANGALLAGGATSKLGAVSPIVNPPSSSPAQSRWKTRSNAADDDDDLMDEDELPSRLSIDSWRDGPTPTLTDAATSISSSSLCTSLSGLVDHGDVSAAVTASTSAHSLNSTNGAAHPEGAMHLGDGGAAFFTPQNYKNVRPLAAAFLSTGLVSKRARPRTNSLGASGAPTFNLHQHLMRQVGHEQPQQSPALPSPIKHAAPPHAFEAVEPVGPGAAPLPNPLVTSLSRPSVMPDTPVKRSAFVHGQSGPAAGPAGRSSLAPATPGLVVQSTFGSSDEGHDSPAADALDTGSPIGPCGALSTQQTVALTLVTTVGVEASEARESLSPLASAKKPFNHSVSPLSGRSVESSASSDGTAAAGCRVEQACDQSPSMHASKSGGGGGSSGRFSSASSSVRSSLGRVRPAMFRRRSSGQLSSEGSFFGIQYRSGGSSSGKSSASATIAEGEPMTPTRSVGGRYWEGTQLLDTPTEEPPITPAMPNFPPIPSHSLAPSGQSTVFLQPIATPANAPRASFPMTEAESRQHHVPKPAGGRPQFKIRHSSSTVLSLRQQEISQPNWFESNYSLLRSLGNGAFSDAWEVADLSREGRVYAVKRTKNPFLGPKDRLRRLEEVDILRLFSTETDASPHLISLVDAWEQSGHLFIQTELCPAGNLAWWLEEYGSDHEQLDEARVWKILAELTAGVAHMHSRNVLHLDLKPANVFITDKGHLKIGDFGLATRWPRADPLSIMKGAAVESPPWGEPALRGDPIWRTQEGERRTRAKSNGDAPEDLEREGDREYIAPEILSGRYGKEADVFSLGLIILEAAANVVLPDNGPAWQKLRSNDFSDVHLERLSPGLIGILQGMLHKSPDLRAPITDVARHPVVAQLLSMLHASLRSDRAEIDGPPEVLGAVCAEADSFLHDVFTQAYPDQASPAATPAFPLLMHDPPAFRIDEADEPAEGSHAGEDQRMDIDD</sequence>
<dbReference type="PROSITE" id="PS50011">
    <property type="entry name" value="PROTEIN_KINASE_DOM"/>
    <property type="match status" value="1"/>
</dbReference>
<feature type="region of interest" description="Disordered" evidence="7">
    <location>
        <begin position="1"/>
        <end position="149"/>
    </location>
</feature>
<feature type="region of interest" description="Disordered" evidence="7">
    <location>
        <begin position="1044"/>
        <end position="1132"/>
    </location>
</feature>
<dbReference type="GO" id="GO:0005524">
    <property type="term" value="F:ATP binding"/>
    <property type="evidence" value="ECO:0007669"/>
    <property type="project" value="UniProtKB-UniRule"/>
</dbReference>
<dbReference type="GO" id="GO:0005634">
    <property type="term" value="C:nucleus"/>
    <property type="evidence" value="ECO:0007669"/>
    <property type="project" value="TreeGrafter"/>
</dbReference>
<dbReference type="OrthoDB" id="5337378at2759"/>
<evidence type="ECO:0000256" key="2">
    <source>
        <dbReference type="ARBA" id="ARBA00022741"/>
    </source>
</evidence>
<dbReference type="GO" id="GO:0005737">
    <property type="term" value="C:cytoplasm"/>
    <property type="evidence" value="ECO:0007669"/>
    <property type="project" value="TreeGrafter"/>
</dbReference>
<evidence type="ECO:0000313" key="10">
    <source>
        <dbReference type="Proteomes" id="UP000311382"/>
    </source>
</evidence>
<organism evidence="9 10">
    <name type="scientific">Rhodotorula diobovata</name>
    <dbReference type="NCBI Taxonomy" id="5288"/>
    <lineage>
        <taxon>Eukaryota</taxon>
        <taxon>Fungi</taxon>
        <taxon>Dikarya</taxon>
        <taxon>Basidiomycota</taxon>
        <taxon>Pucciniomycotina</taxon>
        <taxon>Microbotryomycetes</taxon>
        <taxon>Sporidiobolales</taxon>
        <taxon>Sporidiobolaceae</taxon>
        <taxon>Rhodotorula</taxon>
    </lineage>
</organism>
<feature type="region of interest" description="Disordered" evidence="7">
    <location>
        <begin position="186"/>
        <end position="350"/>
    </location>
</feature>
<dbReference type="InterPro" id="IPR008271">
    <property type="entry name" value="Ser/Thr_kinase_AS"/>
</dbReference>
<keyword evidence="1" id="KW-0808">Transferase</keyword>
<feature type="region of interest" description="Disordered" evidence="7">
    <location>
        <begin position="1609"/>
        <end position="1630"/>
    </location>
</feature>
<feature type="compositionally biased region" description="Polar residues" evidence="7">
    <location>
        <begin position="420"/>
        <end position="429"/>
    </location>
</feature>
<feature type="compositionally biased region" description="Low complexity" evidence="7">
    <location>
        <begin position="363"/>
        <end position="377"/>
    </location>
</feature>
<dbReference type="InterPro" id="IPR050339">
    <property type="entry name" value="CC_SR_Kinase"/>
</dbReference>
<dbReference type="GO" id="GO:0004713">
    <property type="term" value="F:protein tyrosine kinase activity"/>
    <property type="evidence" value="ECO:0007669"/>
    <property type="project" value="TreeGrafter"/>
</dbReference>
<feature type="compositionally biased region" description="Polar residues" evidence="7">
    <location>
        <begin position="29"/>
        <end position="41"/>
    </location>
</feature>
<dbReference type="STRING" id="5288.A0A5C5G090"/>
<protein>
    <recommendedName>
        <fullName evidence="8">Protein kinase domain-containing protein</fullName>
    </recommendedName>
</protein>
<feature type="compositionally biased region" description="Basic and acidic residues" evidence="7">
    <location>
        <begin position="1619"/>
        <end position="1630"/>
    </location>
</feature>
<feature type="region of interest" description="Disordered" evidence="7">
    <location>
        <begin position="1000"/>
        <end position="1029"/>
    </location>
</feature>
<feature type="domain" description="Protein kinase" evidence="8">
    <location>
        <begin position="1238"/>
        <end position="1540"/>
    </location>
</feature>
<feature type="compositionally biased region" description="Low complexity" evidence="7">
    <location>
        <begin position="61"/>
        <end position="73"/>
    </location>
</feature>
<feature type="compositionally biased region" description="Polar residues" evidence="7">
    <location>
        <begin position="440"/>
        <end position="449"/>
    </location>
</feature>
<evidence type="ECO:0000259" key="8">
    <source>
        <dbReference type="PROSITE" id="PS50011"/>
    </source>
</evidence>
<evidence type="ECO:0000256" key="3">
    <source>
        <dbReference type="ARBA" id="ARBA00022777"/>
    </source>
</evidence>
<feature type="region of interest" description="Disordered" evidence="7">
    <location>
        <begin position="528"/>
        <end position="548"/>
    </location>
</feature>
<keyword evidence="10" id="KW-1185">Reference proteome</keyword>
<dbReference type="PROSITE" id="PS00108">
    <property type="entry name" value="PROTEIN_KINASE_ST"/>
    <property type="match status" value="1"/>
</dbReference>
<dbReference type="Pfam" id="PF00069">
    <property type="entry name" value="Pkinase"/>
    <property type="match status" value="2"/>
</dbReference>
<dbReference type="SUPFAM" id="SSF56112">
    <property type="entry name" value="Protein kinase-like (PK-like)"/>
    <property type="match status" value="1"/>
</dbReference>
<feature type="region of interest" description="Disordered" evidence="7">
    <location>
        <begin position="363"/>
        <end position="505"/>
    </location>
</feature>
<keyword evidence="2 6" id="KW-0547">Nucleotide-binding</keyword>
<evidence type="ECO:0000256" key="4">
    <source>
        <dbReference type="ARBA" id="ARBA00022840"/>
    </source>
</evidence>
<dbReference type="Gene3D" id="3.30.200.20">
    <property type="entry name" value="Phosphorylase Kinase, domain 1"/>
    <property type="match status" value="1"/>
</dbReference>
<feature type="compositionally biased region" description="Polar residues" evidence="7">
    <location>
        <begin position="229"/>
        <end position="241"/>
    </location>
</feature>
<feature type="region of interest" description="Disordered" evidence="7">
    <location>
        <begin position="918"/>
        <end position="972"/>
    </location>
</feature>
<dbReference type="PANTHER" id="PTHR11042">
    <property type="entry name" value="EUKARYOTIC TRANSLATION INITIATION FACTOR 2-ALPHA KINASE EIF2-ALPHA KINASE -RELATED"/>
    <property type="match status" value="1"/>
</dbReference>
<feature type="compositionally biased region" description="Low complexity" evidence="7">
    <location>
        <begin position="1062"/>
        <end position="1077"/>
    </location>
</feature>
<dbReference type="InterPro" id="IPR017441">
    <property type="entry name" value="Protein_kinase_ATP_BS"/>
</dbReference>
<reference evidence="9 10" key="1">
    <citation type="submission" date="2019-03" db="EMBL/GenBank/DDBJ databases">
        <title>Rhodosporidium diobovatum UCD-FST 08-225 genome sequencing, assembly, and annotation.</title>
        <authorList>
            <person name="Fakankun I.U."/>
            <person name="Fristensky B."/>
            <person name="Levin D.B."/>
        </authorList>
    </citation>
    <scope>NUCLEOTIDE SEQUENCE [LARGE SCALE GENOMIC DNA]</scope>
    <source>
        <strain evidence="9 10">UCD-FST 08-225</strain>
    </source>
</reference>
<feature type="compositionally biased region" description="Polar residues" evidence="7">
    <location>
        <begin position="707"/>
        <end position="716"/>
    </location>
</feature>
<feature type="compositionally biased region" description="Low complexity" evidence="7">
    <location>
        <begin position="116"/>
        <end position="143"/>
    </location>
</feature>
<keyword evidence="4 6" id="KW-0067">ATP-binding</keyword>